<dbReference type="InterPro" id="IPR006674">
    <property type="entry name" value="HD_domain"/>
</dbReference>
<evidence type="ECO:0000259" key="1">
    <source>
        <dbReference type="SMART" id="SM00471"/>
    </source>
</evidence>
<dbReference type="STRING" id="1224947.SAMN05216480_10418"/>
<evidence type="ECO:0000313" key="3">
    <source>
        <dbReference type="Proteomes" id="UP000199138"/>
    </source>
</evidence>
<name>A0A1I7GA16_9FLAO</name>
<gene>
    <name evidence="2" type="ORF">SAMN05216480_10418</name>
</gene>
<keyword evidence="3" id="KW-1185">Reference proteome</keyword>
<dbReference type="Pfam" id="PF01966">
    <property type="entry name" value="HD"/>
    <property type="match status" value="1"/>
</dbReference>
<dbReference type="AlphaFoldDB" id="A0A1I7GA16"/>
<dbReference type="SUPFAM" id="SSF109604">
    <property type="entry name" value="HD-domain/PDEase-like"/>
    <property type="match status" value="1"/>
</dbReference>
<protein>
    <submittedName>
        <fullName evidence="2">HD domain-containing protein</fullName>
    </submittedName>
</protein>
<dbReference type="RefSeq" id="WP_218157915.1">
    <property type="nucleotide sequence ID" value="NZ_FPBK01000004.1"/>
</dbReference>
<dbReference type="InterPro" id="IPR003607">
    <property type="entry name" value="HD/PDEase_dom"/>
</dbReference>
<dbReference type="CDD" id="cd00077">
    <property type="entry name" value="HDc"/>
    <property type="match status" value="1"/>
</dbReference>
<evidence type="ECO:0000313" key="2">
    <source>
        <dbReference type="EMBL" id="SFU45294.1"/>
    </source>
</evidence>
<accession>A0A1I7GA16</accession>
<feature type="domain" description="HD/PDEase" evidence="1">
    <location>
        <begin position="24"/>
        <end position="138"/>
    </location>
</feature>
<dbReference type="Gene3D" id="1.10.3210.10">
    <property type="entry name" value="Hypothetical protein af1432"/>
    <property type="match status" value="1"/>
</dbReference>
<dbReference type="SMART" id="SM00471">
    <property type="entry name" value="HDc"/>
    <property type="match status" value="1"/>
</dbReference>
<dbReference type="Proteomes" id="UP000199138">
    <property type="component" value="Unassembled WGS sequence"/>
</dbReference>
<proteinExistence type="predicted"/>
<dbReference type="EMBL" id="FPBK01000004">
    <property type="protein sequence ID" value="SFU45294.1"/>
    <property type="molecule type" value="Genomic_DNA"/>
</dbReference>
<reference evidence="2 3" key="1">
    <citation type="submission" date="2016-10" db="EMBL/GenBank/DDBJ databases">
        <authorList>
            <person name="de Groot N.N."/>
        </authorList>
    </citation>
    <scope>NUCLEOTIDE SEQUENCE [LARGE SCALE GENOMIC DNA]</scope>
    <source>
        <strain evidence="2 3">CGMCC 1.12333</strain>
    </source>
</reference>
<organism evidence="2 3">
    <name type="scientific">Pustulibacterium marinum</name>
    <dbReference type="NCBI Taxonomy" id="1224947"/>
    <lineage>
        <taxon>Bacteria</taxon>
        <taxon>Pseudomonadati</taxon>
        <taxon>Bacteroidota</taxon>
        <taxon>Flavobacteriia</taxon>
        <taxon>Flavobacteriales</taxon>
        <taxon>Flavobacteriaceae</taxon>
        <taxon>Pustulibacterium</taxon>
    </lineage>
</organism>
<sequence>MNNLIAHTKNYCLQLLKENIADSLCFHNVEHTLQVYENVKVIGAHEQVAPKQMEFLMLAALFHDVGHIKTYKGHEIFSANMARTYLEGIAYPEKYIQEVERIIKATQMPQQPTDLLEQIICDADLFHLGTEDFLTRNSALRKEWEVIFNKYFTDPQWQALNEDFLNCHKYHTSYCKVNLAPGKQKNREALKNCCSL</sequence>